<accession>A0A243QA11</accession>
<evidence type="ECO:0000256" key="1">
    <source>
        <dbReference type="ARBA" id="ARBA00004651"/>
    </source>
</evidence>
<dbReference type="GO" id="GO:0015225">
    <property type="term" value="F:biotin transmembrane transporter activity"/>
    <property type="evidence" value="ECO:0007669"/>
    <property type="project" value="UniProtKB-UniRule"/>
</dbReference>
<evidence type="ECO:0000256" key="7">
    <source>
        <dbReference type="ARBA" id="ARBA00023136"/>
    </source>
</evidence>
<keyword evidence="11" id="KW-1185">Reference proteome</keyword>
<comment type="subcellular location">
    <subcellularLocation>
        <location evidence="1 8">Cell membrane</location>
        <topology evidence="1 8">Multi-pass membrane protein</topology>
    </subcellularLocation>
</comment>
<dbReference type="STRING" id="417102.CA982_12205"/>
<dbReference type="InterPro" id="IPR003784">
    <property type="entry name" value="BioY"/>
</dbReference>
<keyword evidence="5 9" id="KW-0812">Transmembrane</keyword>
<evidence type="ECO:0000313" key="10">
    <source>
        <dbReference type="EMBL" id="OUC78590.1"/>
    </source>
</evidence>
<evidence type="ECO:0000256" key="2">
    <source>
        <dbReference type="ARBA" id="ARBA00010692"/>
    </source>
</evidence>
<dbReference type="PANTHER" id="PTHR34295:SF4">
    <property type="entry name" value="BIOTIN TRANSPORTER BIOY-RELATED"/>
    <property type="match status" value="1"/>
</dbReference>
<evidence type="ECO:0000256" key="5">
    <source>
        <dbReference type="ARBA" id="ARBA00022692"/>
    </source>
</evidence>
<evidence type="ECO:0000313" key="11">
    <source>
        <dbReference type="Proteomes" id="UP000194632"/>
    </source>
</evidence>
<evidence type="ECO:0000256" key="6">
    <source>
        <dbReference type="ARBA" id="ARBA00022989"/>
    </source>
</evidence>
<dbReference type="RefSeq" id="WP_086535650.1">
    <property type="nucleotide sequence ID" value="NZ_NGFO01000012.1"/>
</dbReference>
<comment type="caution">
    <text evidence="10">The sequence shown here is derived from an EMBL/GenBank/DDBJ whole genome shotgun (WGS) entry which is preliminary data.</text>
</comment>
<feature type="transmembrane region" description="Helical" evidence="9">
    <location>
        <begin position="12"/>
        <end position="33"/>
    </location>
</feature>
<feature type="transmembrane region" description="Helical" evidence="9">
    <location>
        <begin position="98"/>
        <end position="123"/>
    </location>
</feature>
<feature type="transmembrane region" description="Helical" evidence="9">
    <location>
        <begin position="67"/>
        <end position="86"/>
    </location>
</feature>
<dbReference type="PANTHER" id="PTHR34295">
    <property type="entry name" value="BIOTIN TRANSPORTER BIOY"/>
    <property type="match status" value="1"/>
</dbReference>
<dbReference type="EMBL" id="NGFO01000012">
    <property type="protein sequence ID" value="OUC78590.1"/>
    <property type="molecule type" value="Genomic_DNA"/>
</dbReference>
<dbReference type="AlphaFoldDB" id="A0A243QA11"/>
<dbReference type="OrthoDB" id="9803495at2"/>
<dbReference type="PIRSF" id="PIRSF016661">
    <property type="entry name" value="BioY"/>
    <property type="match status" value="1"/>
</dbReference>
<keyword evidence="4 8" id="KW-1003">Cell membrane</keyword>
<comment type="similarity">
    <text evidence="2 8">Belongs to the BioY family.</text>
</comment>
<evidence type="ECO:0000256" key="4">
    <source>
        <dbReference type="ARBA" id="ARBA00022475"/>
    </source>
</evidence>
<keyword evidence="3 8" id="KW-0813">Transport</keyword>
<keyword evidence="6 9" id="KW-1133">Transmembrane helix</keyword>
<dbReference type="Proteomes" id="UP000194632">
    <property type="component" value="Unassembled WGS sequence"/>
</dbReference>
<evidence type="ECO:0000256" key="8">
    <source>
        <dbReference type="PIRNR" id="PIRNR016661"/>
    </source>
</evidence>
<organism evidence="10 11">
    <name type="scientific">Gordonia lacunae</name>
    <dbReference type="NCBI Taxonomy" id="417102"/>
    <lineage>
        <taxon>Bacteria</taxon>
        <taxon>Bacillati</taxon>
        <taxon>Actinomycetota</taxon>
        <taxon>Actinomycetes</taxon>
        <taxon>Mycobacteriales</taxon>
        <taxon>Gordoniaceae</taxon>
        <taxon>Gordonia</taxon>
    </lineage>
</organism>
<keyword evidence="7 8" id="KW-0472">Membrane</keyword>
<dbReference type="GO" id="GO:0005886">
    <property type="term" value="C:plasma membrane"/>
    <property type="evidence" value="ECO:0007669"/>
    <property type="project" value="UniProtKB-SubCell"/>
</dbReference>
<sequence length="215" mass="21418">MTASPKSPNRWSLSIGDLTQAAVFAALIAALGLPGTITIGTSGVPITFQSLGVILAGAVLGPRKGTLAVVIFMVLAIAGLPILSGGRNGLTALSSPTAGYFIGFLPAVIVIGVLTAMMVSTGSTGGSTGSGKYRVLWGIAINALGGIVVLYACGVAGLLIRTDLTVWAAIATNGSFIPGDIAKCVVAALVAAQVHRGRPGLIEPLRARRSGSVAG</sequence>
<dbReference type="Gene3D" id="1.10.1760.20">
    <property type="match status" value="1"/>
</dbReference>
<evidence type="ECO:0000256" key="9">
    <source>
        <dbReference type="SAM" id="Phobius"/>
    </source>
</evidence>
<gene>
    <name evidence="10" type="ORF">CA982_12205</name>
</gene>
<dbReference type="Pfam" id="PF02632">
    <property type="entry name" value="BioY"/>
    <property type="match status" value="1"/>
</dbReference>
<proteinExistence type="inferred from homology"/>
<feature type="transmembrane region" description="Helical" evidence="9">
    <location>
        <begin position="135"/>
        <end position="160"/>
    </location>
</feature>
<protein>
    <recommendedName>
        <fullName evidence="8">Biotin transporter</fullName>
    </recommendedName>
</protein>
<evidence type="ECO:0000256" key="3">
    <source>
        <dbReference type="ARBA" id="ARBA00022448"/>
    </source>
</evidence>
<reference evidence="10 11" key="1">
    <citation type="submission" date="2017-05" db="EMBL/GenBank/DDBJ databases">
        <title>Biotechnological potential of actinobacteria isolated from South African environments.</title>
        <authorList>
            <person name="Le Roes-Hill M."/>
            <person name="Prins A."/>
            <person name="Durrell K.A."/>
        </authorList>
    </citation>
    <scope>NUCLEOTIDE SEQUENCE [LARGE SCALE GENOMIC DNA]</scope>
    <source>
        <strain evidence="10">BS2</strain>
    </source>
</reference>
<name>A0A243QA11_9ACTN</name>